<organism evidence="2">
    <name type="scientific">Nicotiana tabacum</name>
    <name type="common">Common tobacco</name>
    <dbReference type="NCBI Taxonomy" id="4097"/>
    <lineage>
        <taxon>Eukaryota</taxon>
        <taxon>Viridiplantae</taxon>
        <taxon>Streptophyta</taxon>
        <taxon>Embryophyta</taxon>
        <taxon>Tracheophyta</taxon>
        <taxon>Spermatophyta</taxon>
        <taxon>Magnoliopsida</taxon>
        <taxon>eudicotyledons</taxon>
        <taxon>Gunneridae</taxon>
        <taxon>Pentapetalae</taxon>
        <taxon>asterids</taxon>
        <taxon>lamiids</taxon>
        <taxon>Solanales</taxon>
        <taxon>Solanaceae</taxon>
        <taxon>Nicotianoideae</taxon>
        <taxon>Nicotianeae</taxon>
        <taxon>Nicotiana</taxon>
    </lineage>
</organism>
<gene>
    <name evidence="2" type="primary">LOC107794438</name>
</gene>
<protein>
    <submittedName>
        <fullName evidence="2">Uncharacterized protein</fullName>
    </submittedName>
</protein>
<feature type="non-terminal residue" evidence="2">
    <location>
        <position position="152"/>
    </location>
</feature>
<reference evidence="2" key="1">
    <citation type="submission" date="2025-08" db="UniProtKB">
        <authorList>
            <consortium name="RefSeq"/>
        </authorList>
    </citation>
    <scope>IDENTIFICATION</scope>
</reference>
<dbReference type="KEGG" id="nta:107794438"/>
<dbReference type="RefSeq" id="XP_016472408.1">
    <property type="nucleotide sequence ID" value="XM_016616922.1"/>
</dbReference>
<accession>A0A1S4A6Y5</accession>
<feature type="region of interest" description="Disordered" evidence="1">
    <location>
        <begin position="22"/>
        <end position="152"/>
    </location>
</feature>
<dbReference type="OrthoDB" id="1751882at2759"/>
<feature type="compositionally biased region" description="Low complexity" evidence="1">
    <location>
        <begin position="117"/>
        <end position="130"/>
    </location>
</feature>
<feature type="compositionally biased region" description="Low complexity" evidence="1">
    <location>
        <begin position="45"/>
        <end position="68"/>
    </location>
</feature>
<dbReference type="AlphaFoldDB" id="A0A1S4A6Y5"/>
<proteinExistence type="predicted"/>
<evidence type="ECO:0000256" key="1">
    <source>
        <dbReference type="SAM" id="MobiDB-lite"/>
    </source>
</evidence>
<sequence>MNYGRMVAFAQALEARKLKLRMERESSSRARSAGNLGDSFGGGRSAFRGGSSGPSQSYAQSSTSTPPSGHDQQQGSLFRPGPGNMGSHHQGQSGGRFQMRGHIQRECHASHQGTGRGTTQSSSPTAATSSAPPPTRGSPAPTGRGATRGVAQ</sequence>
<dbReference type="PaxDb" id="4097-A0A1S4A6Y5"/>
<evidence type="ECO:0000313" key="2">
    <source>
        <dbReference type="RefSeq" id="XP_016472408.1"/>
    </source>
</evidence>
<name>A0A1S4A6Y5_TOBAC</name>